<keyword evidence="5 10" id="KW-0812">Transmembrane</keyword>
<dbReference type="PANTHER" id="PTHR11214:SF376">
    <property type="entry name" value="HEXOSYLTRANSFERASE"/>
    <property type="match status" value="1"/>
</dbReference>
<keyword evidence="9 10" id="KW-0472">Membrane</keyword>
<gene>
    <name evidence="12" type="primary">LOC115622282</name>
</gene>
<evidence type="ECO:0000256" key="6">
    <source>
        <dbReference type="ARBA" id="ARBA00022968"/>
    </source>
</evidence>
<dbReference type="AlphaFoldDB" id="A0A6J2T7S3"/>
<dbReference type="GO" id="GO:0016758">
    <property type="term" value="F:hexosyltransferase activity"/>
    <property type="evidence" value="ECO:0007669"/>
    <property type="project" value="InterPro"/>
</dbReference>
<dbReference type="Proteomes" id="UP000504634">
    <property type="component" value="Unplaced"/>
</dbReference>
<protein>
    <recommendedName>
        <fullName evidence="10">Hexosyltransferase</fullName>
        <ecNumber evidence="10">2.4.1.-</ecNumber>
    </recommendedName>
</protein>
<reference evidence="12" key="1">
    <citation type="submission" date="2025-08" db="UniProtKB">
        <authorList>
            <consortium name="RefSeq"/>
        </authorList>
    </citation>
    <scope>IDENTIFICATION</scope>
    <source>
        <strain evidence="12">11010-0011.00</strain>
        <tissue evidence="12">Whole body</tissue>
    </source>
</reference>
<proteinExistence type="inferred from homology"/>
<dbReference type="InterPro" id="IPR002659">
    <property type="entry name" value="Glyco_trans_31"/>
</dbReference>
<evidence type="ECO:0000313" key="12">
    <source>
        <dbReference type="RefSeq" id="XP_030372044.1"/>
    </source>
</evidence>
<keyword evidence="6 10" id="KW-0735">Signal-anchor</keyword>
<dbReference type="OrthoDB" id="115198at2759"/>
<dbReference type="Gene3D" id="3.90.550.50">
    <property type="match status" value="1"/>
</dbReference>
<evidence type="ECO:0000256" key="7">
    <source>
        <dbReference type="ARBA" id="ARBA00022989"/>
    </source>
</evidence>
<evidence type="ECO:0000256" key="2">
    <source>
        <dbReference type="ARBA" id="ARBA00008661"/>
    </source>
</evidence>
<keyword evidence="7 10" id="KW-1133">Transmembrane helix</keyword>
<evidence type="ECO:0000256" key="9">
    <source>
        <dbReference type="ARBA" id="ARBA00023136"/>
    </source>
</evidence>
<keyword evidence="8 10" id="KW-0333">Golgi apparatus</keyword>
<evidence type="ECO:0000256" key="8">
    <source>
        <dbReference type="ARBA" id="ARBA00023034"/>
    </source>
</evidence>
<evidence type="ECO:0000256" key="5">
    <source>
        <dbReference type="ARBA" id="ARBA00022692"/>
    </source>
</evidence>
<comment type="similarity">
    <text evidence="2 10">Belongs to the glycosyltransferase 31 family.</text>
</comment>
<name>A0A6J2T7S3_DROLE</name>
<organism evidence="11 12">
    <name type="scientific">Drosophila lebanonensis</name>
    <name type="common">Fruit fly</name>
    <name type="synonym">Scaptodrosophila lebanonensis</name>
    <dbReference type="NCBI Taxonomy" id="7225"/>
    <lineage>
        <taxon>Eukaryota</taxon>
        <taxon>Metazoa</taxon>
        <taxon>Ecdysozoa</taxon>
        <taxon>Arthropoda</taxon>
        <taxon>Hexapoda</taxon>
        <taxon>Insecta</taxon>
        <taxon>Pterygota</taxon>
        <taxon>Neoptera</taxon>
        <taxon>Endopterygota</taxon>
        <taxon>Diptera</taxon>
        <taxon>Brachycera</taxon>
        <taxon>Muscomorpha</taxon>
        <taxon>Ephydroidea</taxon>
        <taxon>Drosophilidae</taxon>
        <taxon>Scaptodrosophila</taxon>
    </lineage>
</organism>
<feature type="transmembrane region" description="Helical" evidence="10">
    <location>
        <begin position="7"/>
        <end position="24"/>
    </location>
</feature>
<dbReference type="RefSeq" id="XP_030372044.1">
    <property type="nucleotide sequence ID" value="XM_030516184.1"/>
</dbReference>
<evidence type="ECO:0000313" key="11">
    <source>
        <dbReference type="Proteomes" id="UP000504634"/>
    </source>
</evidence>
<dbReference type="GeneID" id="115622282"/>
<dbReference type="Pfam" id="PF01762">
    <property type="entry name" value="Galactosyl_T"/>
    <property type="match status" value="2"/>
</dbReference>
<dbReference type="GO" id="GO:0006493">
    <property type="term" value="P:protein O-linked glycosylation"/>
    <property type="evidence" value="ECO:0007669"/>
    <property type="project" value="TreeGrafter"/>
</dbReference>
<evidence type="ECO:0000256" key="10">
    <source>
        <dbReference type="RuleBase" id="RU363063"/>
    </source>
</evidence>
<keyword evidence="4" id="KW-0808">Transferase</keyword>
<accession>A0A6J2T7S3</accession>
<dbReference type="EC" id="2.4.1.-" evidence="10"/>
<sequence length="446" mass="50085">MLDRRPFWGLIIWLNLCVVIWLVTVQEPVMPEGDAATSGSATALSTLPQTLGSQQWQQISQSSRANGSAYQQACQKHDSSRTQISNHSYDSTSIVRIVEGGSATPAPSPTAASVLQSTAGTDDGQLIDLRGFFYLMAQPPCEWHTQALILVHTAPGNVEKRTLIRQTWGSESLLARTPVRLVFLLGAVPEAEGALQLALIAENEQHKDMVQGNFQDAYRNMTYKHVMALKWFHNNCKHAQLLIKVDDDVYVNTPRLIRNLQPFTDVPMQPATVESPINLTTTPPPMRLFLQQPRDLLLCLKFVGARVKRSYRSKWRVSFSEYAERYYPPYCPGFAIVYSADVVERLYRAAQQSRYFWVDDVMITGVLAQRTNTTIISLKPYILYEPTLLGVLAGQIDLGQLEFLVSWHSISPQQVDALWQMYATQNYTLNSGPSLEVTEGETNDIS</sequence>
<dbReference type="GO" id="GO:0000139">
    <property type="term" value="C:Golgi membrane"/>
    <property type="evidence" value="ECO:0007669"/>
    <property type="project" value="UniProtKB-SubCell"/>
</dbReference>
<keyword evidence="11" id="KW-1185">Reference proteome</keyword>
<dbReference type="PANTHER" id="PTHR11214">
    <property type="entry name" value="BETA-1,3-N-ACETYLGLUCOSAMINYLTRANSFERASE"/>
    <property type="match status" value="1"/>
</dbReference>
<keyword evidence="3 10" id="KW-0328">Glycosyltransferase</keyword>
<evidence type="ECO:0000256" key="1">
    <source>
        <dbReference type="ARBA" id="ARBA00004323"/>
    </source>
</evidence>
<evidence type="ECO:0000256" key="4">
    <source>
        <dbReference type="ARBA" id="ARBA00022679"/>
    </source>
</evidence>
<evidence type="ECO:0000256" key="3">
    <source>
        <dbReference type="ARBA" id="ARBA00022676"/>
    </source>
</evidence>
<comment type="subcellular location">
    <subcellularLocation>
        <location evidence="1 10">Golgi apparatus membrane</location>
        <topology evidence="1 10">Single-pass type II membrane protein</topology>
    </subcellularLocation>
</comment>